<evidence type="ECO:0000256" key="1">
    <source>
        <dbReference type="SAM" id="Phobius"/>
    </source>
</evidence>
<reference evidence="2" key="1">
    <citation type="submission" date="2021-02" db="EMBL/GenBank/DDBJ databases">
        <title>Natronogracilivirga saccharolytica gen. nov. sp. nov. a new anaerobic, haloalkiliphilic carbohydrate-fermenting bacterium from soda lake and proposing of Cyclonatronumiaceae fam. nov. in the phylum Balneolaeota.</title>
        <authorList>
            <person name="Zhilina T.N."/>
            <person name="Sorokin D.Y."/>
            <person name="Zavarzina D.G."/>
            <person name="Toshchakov S.V."/>
            <person name="Kublanov I.V."/>
        </authorList>
    </citation>
    <scope>NUCLEOTIDE SEQUENCE</scope>
    <source>
        <strain evidence="2">Z-1702</strain>
    </source>
</reference>
<keyword evidence="3" id="KW-1185">Reference proteome</keyword>
<protein>
    <submittedName>
        <fullName evidence="2">Uncharacterized protein</fullName>
    </submittedName>
</protein>
<name>A0A8J7UW99_9BACT</name>
<dbReference type="RefSeq" id="WP_210512930.1">
    <property type="nucleotide sequence ID" value="NZ_JAFIDN010000010.1"/>
</dbReference>
<keyword evidence="1" id="KW-0472">Membrane</keyword>
<gene>
    <name evidence="2" type="ORF">NATSA_12250</name>
</gene>
<evidence type="ECO:0000313" key="2">
    <source>
        <dbReference type="EMBL" id="MBP3193441.1"/>
    </source>
</evidence>
<dbReference type="EMBL" id="JAFIDN010000010">
    <property type="protein sequence ID" value="MBP3193441.1"/>
    <property type="molecule type" value="Genomic_DNA"/>
</dbReference>
<organism evidence="2 3">
    <name type="scientific">Natronogracilivirga saccharolytica</name>
    <dbReference type="NCBI Taxonomy" id="2812953"/>
    <lineage>
        <taxon>Bacteria</taxon>
        <taxon>Pseudomonadati</taxon>
        <taxon>Balneolota</taxon>
        <taxon>Balneolia</taxon>
        <taxon>Balneolales</taxon>
        <taxon>Cyclonatronaceae</taxon>
        <taxon>Natronogracilivirga</taxon>
    </lineage>
</organism>
<feature type="transmembrane region" description="Helical" evidence="1">
    <location>
        <begin position="21"/>
        <end position="49"/>
    </location>
</feature>
<evidence type="ECO:0000313" key="3">
    <source>
        <dbReference type="Proteomes" id="UP000673975"/>
    </source>
</evidence>
<keyword evidence="1" id="KW-0812">Transmembrane</keyword>
<sequence>MGKIGILREFWEFLRIRKKLWLAPIVFILLLLGLLIVATSNTALAPFIYALF</sequence>
<accession>A0A8J7UW99</accession>
<dbReference type="Pfam" id="PF19451">
    <property type="entry name" value="DUF5989"/>
    <property type="match status" value="1"/>
</dbReference>
<dbReference type="Proteomes" id="UP000673975">
    <property type="component" value="Unassembled WGS sequence"/>
</dbReference>
<dbReference type="AlphaFoldDB" id="A0A8J7UW99"/>
<comment type="caution">
    <text evidence="2">The sequence shown here is derived from an EMBL/GenBank/DDBJ whole genome shotgun (WGS) entry which is preliminary data.</text>
</comment>
<keyword evidence="1" id="KW-1133">Transmembrane helix</keyword>
<dbReference type="InterPro" id="IPR046031">
    <property type="entry name" value="DUF5989"/>
</dbReference>
<proteinExistence type="predicted"/>